<gene>
    <name evidence="1" type="ORF">SAMN05660649_02937</name>
</gene>
<organism evidence="1 2">
    <name type="scientific">Desulfotruncus arcticus DSM 17038</name>
    <dbReference type="NCBI Taxonomy" id="1121424"/>
    <lineage>
        <taxon>Bacteria</taxon>
        <taxon>Bacillati</taxon>
        <taxon>Bacillota</taxon>
        <taxon>Clostridia</taxon>
        <taxon>Eubacteriales</taxon>
        <taxon>Desulfallaceae</taxon>
        <taxon>Desulfotruncus</taxon>
    </lineage>
</organism>
<name>A0A1I2V7N7_9FIRM</name>
<dbReference type="Proteomes" id="UP000199337">
    <property type="component" value="Unassembled WGS sequence"/>
</dbReference>
<protein>
    <submittedName>
        <fullName evidence="1">Uncharacterized protein</fullName>
    </submittedName>
</protein>
<dbReference type="AlphaFoldDB" id="A0A1I2V7N7"/>
<reference evidence="2" key="1">
    <citation type="submission" date="2016-10" db="EMBL/GenBank/DDBJ databases">
        <authorList>
            <person name="Varghese N."/>
            <person name="Submissions S."/>
        </authorList>
    </citation>
    <scope>NUCLEOTIDE SEQUENCE [LARGE SCALE GENOMIC DNA]</scope>
    <source>
        <strain evidence="2">DSM 17038</strain>
    </source>
</reference>
<evidence type="ECO:0000313" key="1">
    <source>
        <dbReference type="EMBL" id="SFG85053.1"/>
    </source>
</evidence>
<dbReference type="OrthoDB" id="1808071at2"/>
<accession>A0A1I2V7N7</accession>
<evidence type="ECO:0000313" key="2">
    <source>
        <dbReference type="Proteomes" id="UP000199337"/>
    </source>
</evidence>
<sequence length="106" mass="12676">MQNIIETIKEYLNGIELQRLTDEQKVKFKNNYNCKLYYFEYDINENGDLAIQTTRDNYTNLQYYMGFDHKENEYIKLKIELGDIVIIIYNIEHERVAGLAKKLGLN</sequence>
<keyword evidence="2" id="KW-1185">Reference proteome</keyword>
<dbReference type="EMBL" id="FOOX01000010">
    <property type="protein sequence ID" value="SFG85053.1"/>
    <property type="molecule type" value="Genomic_DNA"/>
</dbReference>
<proteinExistence type="predicted"/>
<dbReference type="RefSeq" id="WP_092472127.1">
    <property type="nucleotide sequence ID" value="NZ_FOOX01000010.1"/>
</dbReference>